<evidence type="ECO:0000313" key="1">
    <source>
        <dbReference type="EMBL" id="PWN49583.1"/>
    </source>
</evidence>
<protein>
    <submittedName>
        <fullName evidence="1">Uncharacterized protein</fullName>
    </submittedName>
</protein>
<dbReference type="EMBL" id="KZ820030">
    <property type="protein sequence ID" value="PWN49583.1"/>
    <property type="molecule type" value="Genomic_DNA"/>
</dbReference>
<keyword evidence="2" id="KW-1185">Reference proteome</keyword>
<accession>A0ACD0NUQ2</accession>
<dbReference type="Proteomes" id="UP000245626">
    <property type="component" value="Unassembled WGS sequence"/>
</dbReference>
<evidence type="ECO:0000313" key="2">
    <source>
        <dbReference type="Proteomes" id="UP000245626"/>
    </source>
</evidence>
<name>A0ACD0NUQ2_9BASI</name>
<gene>
    <name evidence="1" type="ORF">IE53DRAFT_411509</name>
</gene>
<proteinExistence type="predicted"/>
<sequence length="175" mass="20456">MKLIPPSTLPKPNLPLLLLLLPFLLNECISYPSKLGTGRNLQRRQPNQEEFVPLLVKLWNHSKTYRENLTLVERGEKQKCLEKRVLWRVIEGWIRHHQRVAEDAKRGVERVLGRIQRLDSEFEEELFLSSMDQYIEFKYGKTLLERFLLALAEEKSHESGSSLGEEGELDFDLNG</sequence>
<reference evidence="1 2" key="1">
    <citation type="journal article" date="2018" name="Mol. Biol. Evol.">
        <title>Broad Genomic Sampling Reveals a Smut Pathogenic Ancestry of the Fungal Clade Ustilaginomycotina.</title>
        <authorList>
            <person name="Kijpornyongpan T."/>
            <person name="Mondo S.J."/>
            <person name="Barry K."/>
            <person name="Sandor L."/>
            <person name="Lee J."/>
            <person name="Lipzen A."/>
            <person name="Pangilinan J."/>
            <person name="LaButti K."/>
            <person name="Hainaut M."/>
            <person name="Henrissat B."/>
            <person name="Grigoriev I.V."/>
            <person name="Spatafora J.W."/>
            <person name="Aime M.C."/>
        </authorList>
    </citation>
    <scope>NUCLEOTIDE SEQUENCE [LARGE SCALE GENOMIC DNA]</scope>
    <source>
        <strain evidence="1 2">SA 807</strain>
    </source>
</reference>
<organism evidence="1 2">
    <name type="scientific">Violaceomyces palustris</name>
    <dbReference type="NCBI Taxonomy" id="1673888"/>
    <lineage>
        <taxon>Eukaryota</taxon>
        <taxon>Fungi</taxon>
        <taxon>Dikarya</taxon>
        <taxon>Basidiomycota</taxon>
        <taxon>Ustilaginomycotina</taxon>
        <taxon>Ustilaginomycetes</taxon>
        <taxon>Violaceomycetales</taxon>
        <taxon>Violaceomycetaceae</taxon>
        <taxon>Violaceomyces</taxon>
    </lineage>
</organism>